<dbReference type="Gene3D" id="2.60.120.200">
    <property type="match status" value="1"/>
</dbReference>
<evidence type="ECO:0000313" key="1">
    <source>
        <dbReference type="EMBL" id="KKL95613.1"/>
    </source>
</evidence>
<accession>A0A0F9GA57</accession>
<reference evidence="1" key="1">
    <citation type="journal article" date="2015" name="Nature">
        <title>Complex archaea that bridge the gap between prokaryotes and eukaryotes.</title>
        <authorList>
            <person name="Spang A."/>
            <person name="Saw J.H."/>
            <person name="Jorgensen S.L."/>
            <person name="Zaremba-Niedzwiedzka K."/>
            <person name="Martijn J."/>
            <person name="Lind A.E."/>
            <person name="van Eijk R."/>
            <person name="Schleper C."/>
            <person name="Guy L."/>
            <person name="Ettema T.J."/>
        </authorList>
    </citation>
    <scope>NUCLEOTIDE SEQUENCE</scope>
</reference>
<feature type="non-terminal residue" evidence="1">
    <location>
        <position position="676"/>
    </location>
</feature>
<evidence type="ECO:0008006" key="2">
    <source>
        <dbReference type="Google" id="ProtNLM"/>
    </source>
</evidence>
<dbReference type="EMBL" id="LAZR01018633">
    <property type="protein sequence ID" value="KKL95613.1"/>
    <property type="molecule type" value="Genomic_DNA"/>
</dbReference>
<proteinExistence type="predicted"/>
<dbReference type="InterPro" id="IPR013320">
    <property type="entry name" value="ConA-like_dom_sf"/>
</dbReference>
<protein>
    <recommendedName>
        <fullName evidence="2">LamG-like jellyroll fold domain-containing protein</fullName>
    </recommendedName>
</protein>
<organism evidence="1">
    <name type="scientific">marine sediment metagenome</name>
    <dbReference type="NCBI Taxonomy" id="412755"/>
    <lineage>
        <taxon>unclassified sequences</taxon>
        <taxon>metagenomes</taxon>
        <taxon>ecological metagenomes</taxon>
    </lineage>
</organism>
<dbReference type="SUPFAM" id="SSF49899">
    <property type="entry name" value="Concanavalin A-like lectins/glucanases"/>
    <property type="match status" value="1"/>
</dbReference>
<comment type="caution">
    <text evidence="1">The sequence shown here is derived from an EMBL/GenBank/DDBJ whole genome shotgun (WGS) entry which is preliminary data.</text>
</comment>
<dbReference type="AlphaFoldDB" id="A0A0F9GA57"/>
<gene>
    <name evidence="1" type="ORF">LCGC14_1852840</name>
</gene>
<name>A0A0F9GA57_9ZZZZ</name>
<sequence>MATEPKYPKSYHGGMPITLNVTNPTYQIDVGPGACRDDADSYDLKNTSTITIDITVSGVNGLDTGSEAASTRYYIWIIEDVDSDTIAGLLSISDSAPTMPAGYTIQHNTGSIWNDADSNFQATGLDMLDQDITHVKDIKAHDGTMNIQLPTAGTVNIKGTVGGDWYDPSWGYRVGITSQSVKVNEAITTAYVDLSKLPAEFHTNVNAGGVDIRVTKADGTTEVAREVVFYDAGTDTGELHFDCTGIQTGSDVVWYIYYANAGASDYAIDATYGAENAWDASYQLVSHLQESFLDSTDNDNDGANTNSTDIAGKLGRGRDFNNNADINYGNNASIELTDKMTWSVWAKPEALEAQDVFFFKGHEFYMENSGRIIGNVISSGTNALSDSDVSLVSAGTMYKLDFTYDNSGDRKVRIYLDGAEVGYTAQNAATNTLTDKSAENLLLGVYTGGALRFDGILDEFTLANVQRSANWISTTYNNQNDPATFWGVGSQEEPSTSAANFDVQDQIRAATAQLGGAGAEPDEYSIDGTLAGDSDVAIPTEKAVKTYADTKAPKASPVFTGEATIPTIDLTGGQLKFPASQSASADANTLDDYEEGTWTPDLQFGGLKVGITYDVQVGWYRKVGDKVTCNCYIDLSSKGSSVGIVNVFGLPFTVKNTVGYDTPIEITALSGIPNLS</sequence>
<dbReference type="Pfam" id="PF13385">
    <property type="entry name" value="Laminin_G_3"/>
    <property type="match status" value="1"/>
</dbReference>